<proteinExistence type="predicted"/>
<keyword evidence="2" id="KW-1185">Reference proteome</keyword>
<dbReference type="EMBL" id="JACCFS010000001">
    <property type="protein sequence ID" value="NYJ37487.1"/>
    <property type="molecule type" value="Genomic_DNA"/>
</dbReference>
<organism evidence="1 2">
    <name type="scientific">Nocardiopsis aegyptia</name>
    <dbReference type="NCBI Taxonomy" id="220378"/>
    <lineage>
        <taxon>Bacteria</taxon>
        <taxon>Bacillati</taxon>
        <taxon>Actinomycetota</taxon>
        <taxon>Actinomycetes</taxon>
        <taxon>Streptosporangiales</taxon>
        <taxon>Nocardiopsidaceae</taxon>
        <taxon>Nocardiopsis</taxon>
    </lineage>
</organism>
<protein>
    <submittedName>
        <fullName evidence="1">DnaJ-class molecular chaperone</fullName>
    </submittedName>
</protein>
<reference evidence="1 2" key="1">
    <citation type="submission" date="2020-07" db="EMBL/GenBank/DDBJ databases">
        <title>Sequencing the genomes of 1000 actinobacteria strains.</title>
        <authorList>
            <person name="Klenk H.-P."/>
        </authorList>
    </citation>
    <scope>NUCLEOTIDE SEQUENCE [LARGE SCALE GENOMIC DNA]</scope>
    <source>
        <strain evidence="1 2">DSM 44442</strain>
    </source>
</reference>
<sequence>MTASLLCATCYGHGVLSEGDTCTDCSGFGLTAD</sequence>
<accession>A0A7Z0JCY8</accession>
<gene>
    <name evidence="1" type="ORF">HNR10_005368</name>
</gene>
<dbReference type="Proteomes" id="UP000572051">
    <property type="component" value="Unassembled WGS sequence"/>
</dbReference>
<name>A0A7Z0JCY8_9ACTN</name>
<evidence type="ECO:0000313" key="1">
    <source>
        <dbReference type="EMBL" id="NYJ37487.1"/>
    </source>
</evidence>
<comment type="caution">
    <text evidence="1">The sequence shown here is derived from an EMBL/GenBank/DDBJ whole genome shotgun (WGS) entry which is preliminary data.</text>
</comment>
<evidence type="ECO:0000313" key="2">
    <source>
        <dbReference type="Proteomes" id="UP000572051"/>
    </source>
</evidence>
<dbReference type="AlphaFoldDB" id="A0A7Z0JCY8"/>
<dbReference type="SUPFAM" id="SSF57938">
    <property type="entry name" value="DnaJ/Hsp40 cysteine-rich domain"/>
    <property type="match status" value="1"/>
</dbReference>
<dbReference type="Gene3D" id="6.20.20.10">
    <property type="match status" value="1"/>
</dbReference>
<dbReference type="InterPro" id="IPR036410">
    <property type="entry name" value="HSP_DnaJ_Cys-rich_dom_sf"/>
</dbReference>